<feature type="chain" id="PRO_5020548726" evidence="1">
    <location>
        <begin position="21"/>
        <end position="158"/>
    </location>
</feature>
<dbReference type="Proteomes" id="UP000290545">
    <property type="component" value="Unassembled WGS sequence"/>
</dbReference>
<organism evidence="2 3">
    <name type="scientific">Filimonas effusa</name>
    <dbReference type="NCBI Taxonomy" id="2508721"/>
    <lineage>
        <taxon>Bacteria</taxon>
        <taxon>Pseudomonadati</taxon>
        <taxon>Bacteroidota</taxon>
        <taxon>Chitinophagia</taxon>
        <taxon>Chitinophagales</taxon>
        <taxon>Chitinophagaceae</taxon>
        <taxon>Filimonas</taxon>
    </lineage>
</organism>
<evidence type="ECO:0000256" key="1">
    <source>
        <dbReference type="SAM" id="SignalP"/>
    </source>
</evidence>
<gene>
    <name evidence="2" type="ORF">ESB13_02220</name>
</gene>
<keyword evidence="1" id="KW-0732">Signal</keyword>
<dbReference type="Pfam" id="PF16267">
    <property type="entry name" value="DUF4920"/>
    <property type="match status" value="1"/>
</dbReference>
<keyword evidence="3" id="KW-1185">Reference proteome</keyword>
<feature type="signal peptide" evidence="1">
    <location>
        <begin position="1"/>
        <end position="20"/>
    </location>
</feature>
<dbReference type="EMBL" id="SDHZ01000001">
    <property type="protein sequence ID" value="RXK85650.1"/>
    <property type="molecule type" value="Genomic_DNA"/>
</dbReference>
<evidence type="ECO:0000313" key="3">
    <source>
        <dbReference type="Proteomes" id="UP000290545"/>
    </source>
</evidence>
<name>A0A4Q1D8W4_9BACT</name>
<accession>A0A4Q1D8W4</accession>
<evidence type="ECO:0000313" key="2">
    <source>
        <dbReference type="EMBL" id="RXK85650.1"/>
    </source>
</evidence>
<dbReference type="RefSeq" id="WP_129001403.1">
    <property type="nucleotide sequence ID" value="NZ_SDHZ01000001.1"/>
</dbReference>
<dbReference type="InterPro" id="IPR032577">
    <property type="entry name" value="DUF4920"/>
</dbReference>
<proteinExistence type="predicted"/>
<reference evidence="2 3" key="1">
    <citation type="submission" date="2019-01" db="EMBL/GenBank/DDBJ databases">
        <title>Filimonas sp. strain TTM-71.</title>
        <authorList>
            <person name="Chen W.-M."/>
        </authorList>
    </citation>
    <scope>NUCLEOTIDE SEQUENCE [LARGE SCALE GENOMIC DNA]</scope>
    <source>
        <strain evidence="2 3">TTM-71</strain>
    </source>
</reference>
<comment type="caution">
    <text evidence="2">The sequence shown here is derived from an EMBL/GenBank/DDBJ whole genome shotgun (WGS) entry which is preliminary data.</text>
</comment>
<dbReference type="AlphaFoldDB" id="A0A4Q1D8W4"/>
<protein>
    <submittedName>
        <fullName evidence="2">DUF4920 domain-containing protein</fullName>
    </submittedName>
</protein>
<sequence length="158" mass="16960">MMKHIITLVVLACLFGVAKAQPPAGPAKPGSTYGATITADGAIPIATLPAQLGDTSKHKTKVTAKVLDVCPKKGCWVKLQVNDTTTAFVKMKDYGFFVPLDMIGKTIVLDGEAYIKETSVKELRHYAEDAKKSKAEIEAIQAPKKEIRFTASGILVIS</sequence>
<dbReference type="OrthoDB" id="129527at2"/>